<name>A0A1V9YNR5_9STRA</name>
<comment type="caution">
    <text evidence="2">The sequence shown here is derived from an EMBL/GenBank/DDBJ whole genome shotgun (WGS) entry which is preliminary data.</text>
</comment>
<dbReference type="OrthoDB" id="73076at2759"/>
<proteinExistence type="predicted"/>
<evidence type="ECO:0000256" key="1">
    <source>
        <dbReference type="SAM" id="MobiDB-lite"/>
    </source>
</evidence>
<feature type="region of interest" description="Disordered" evidence="1">
    <location>
        <begin position="34"/>
        <end position="58"/>
    </location>
</feature>
<protein>
    <submittedName>
        <fullName evidence="2">Uncharacterized protein</fullName>
    </submittedName>
</protein>
<dbReference type="Proteomes" id="UP000243217">
    <property type="component" value="Unassembled WGS sequence"/>
</dbReference>
<sequence>MNEFHDDGGFDAALHGVNSFPDELSFRLDIHTSDKEDDEDTTQPSLDMSPHKNTTFLSFPEPSLKDLKRQRIQNHPKVVSVSANGREIECKCGRIVRLNPPWYILKYEQHLASRNCGNTKKPARKKSTKQPIPRIIPDSNSSTVMDSILAQGEPGPDTSVLAEHRYRTAQELRQHPKFVNISNDGMTIECSCHRIIPLQHPWHINLFVEHANSEICARHIQRKRKLPSPFPRQPPSIVIPCPGLRGADVQEYIQSSIQLTGGSRPRHIIARELFPLLFPASGPCEISKILCSTEKRLLYDTMQKEALWWIDKDGNTIRSLQCTGLASRLTDSLRLPCSRCCHLRTIPSFRTAIASASKPEKCSRQTKFIPRSMMHGATSAIDAMFTQEECHESNKKRYHNSYMRELKELLEVHSEEGNNPHHFWLGAAEMGIA</sequence>
<feature type="compositionally biased region" description="Polar residues" evidence="1">
    <location>
        <begin position="42"/>
        <end position="57"/>
    </location>
</feature>
<keyword evidence="3" id="KW-1185">Reference proteome</keyword>
<evidence type="ECO:0000313" key="2">
    <source>
        <dbReference type="EMBL" id="OQR87334.1"/>
    </source>
</evidence>
<feature type="non-terminal residue" evidence="2">
    <location>
        <position position="433"/>
    </location>
</feature>
<feature type="region of interest" description="Disordered" evidence="1">
    <location>
        <begin position="116"/>
        <end position="141"/>
    </location>
</feature>
<accession>A0A1V9YNR5</accession>
<dbReference type="STRING" id="74557.A0A1V9YNR5"/>
<reference evidence="2 3" key="1">
    <citation type="journal article" date="2014" name="Genome Biol. Evol.">
        <title>The secreted proteins of Achlya hypogyna and Thraustotheca clavata identify the ancestral oomycete secretome and reveal gene acquisitions by horizontal gene transfer.</title>
        <authorList>
            <person name="Misner I."/>
            <person name="Blouin N."/>
            <person name="Leonard G."/>
            <person name="Richards T.A."/>
            <person name="Lane C.E."/>
        </authorList>
    </citation>
    <scope>NUCLEOTIDE SEQUENCE [LARGE SCALE GENOMIC DNA]</scope>
    <source>
        <strain evidence="2 3">ATCC 34112</strain>
    </source>
</reference>
<gene>
    <name evidence="2" type="ORF">THRCLA_10471</name>
</gene>
<dbReference type="AlphaFoldDB" id="A0A1V9YNR5"/>
<organism evidence="2 3">
    <name type="scientific">Thraustotheca clavata</name>
    <dbReference type="NCBI Taxonomy" id="74557"/>
    <lineage>
        <taxon>Eukaryota</taxon>
        <taxon>Sar</taxon>
        <taxon>Stramenopiles</taxon>
        <taxon>Oomycota</taxon>
        <taxon>Saprolegniomycetes</taxon>
        <taxon>Saprolegniales</taxon>
        <taxon>Achlyaceae</taxon>
        <taxon>Thraustotheca</taxon>
    </lineage>
</organism>
<evidence type="ECO:0000313" key="3">
    <source>
        <dbReference type="Proteomes" id="UP000243217"/>
    </source>
</evidence>
<dbReference type="EMBL" id="JNBS01003420">
    <property type="protein sequence ID" value="OQR87334.1"/>
    <property type="molecule type" value="Genomic_DNA"/>
</dbReference>